<reference evidence="2 3" key="1">
    <citation type="submission" date="2019-04" db="EMBL/GenBank/DDBJ databases">
        <title>Genome analysis of Streptococcus suis strain WUSS424.</title>
        <authorList>
            <person name="Chen H."/>
            <person name="Gao X."/>
            <person name="Wu Z."/>
        </authorList>
    </citation>
    <scope>NUCLEOTIDE SEQUENCE [LARGE SCALE GENOMIC DNA]</scope>
    <source>
        <strain evidence="2 3">WUSS424</strain>
    </source>
</reference>
<dbReference type="Gene3D" id="3.90.550.10">
    <property type="entry name" value="Spore Coat Polysaccharide Biosynthesis Protein SpsA, Chain A"/>
    <property type="match status" value="1"/>
</dbReference>
<dbReference type="InterPro" id="IPR001173">
    <property type="entry name" value="Glyco_trans_2-like"/>
</dbReference>
<dbReference type="PANTHER" id="PTHR48090">
    <property type="entry name" value="UNDECAPRENYL-PHOSPHATE 4-DEOXY-4-FORMAMIDO-L-ARABINOSE TRANSFERASE-RELATED"/>
    <property type="match status" value="1"/>
</dbReference>
<dbReference type="InterPro" id="IPR050256">
    <property type="entry name" value="Glycosyltransferase_2"/>
</dbReference>
<organism evidence="2 3">
    <name type="scientific">Streptococcus suis</name>
    <dbReference type="NCBI Taxonomy" id="1307"/>
    <lineage>
        <taxon>Bacteria</taxon>
        <taxon>Bacillati</taxon>
        <taxon>Bacillota</taxon>
        <taxon>Bacilli</taxon>
        <taxon>Lactobacillales</taxon>
        <taxon>Streptococcaceae</taxon>
        <taxon>Streptococcus</taxon>
    </lineage>
</organism>
<accession>A0A4T2GQ94</accession>
<dbReference type="AlphaFoldDB" id="A0A4T2GQ94"/>
<dbReference type="OrthoDB" id="9810303at2"/>
<dbReference type="Proteomes" id="UP000305165">
    <property type="component" value="Unassembled WGS sequence"/>
</dbReference>
<feature type="domain" description="Glycosyltransferase 2-like" evidence="1">
    <location>
        <begin position="6"/>
        <end position="164"/>
    </location>
</feature>
<evidence type="ECO:0000313" key="3">
    <source>
        <dbReference type="Proteomes" id="UP000305165"/>
    </source>
</evidence>
<dbReference type="GO" id="GO:0016740">
    <property type="term" value="F:transferase activity"/>
    <property type="evidence" value="ECO:0007669"/>
    <property type="project" value="UniProtKB-KW"/>
</dbReference>
<sequence length="240" mass="27081">MKKVLIIIPAYNEEGSILRTVQSIESFKKRNHLAFQIDYLVINDGSKDKTSQILDEYNLNHVDLVRNLGIGGAVQTGYIYAERNNYDAAVQFDGDGQHDIASIVNLVTPVLDGSCDFVIGSRFVDKSKENFQSTVMRRMGINLISNLIKLTTHKRIYDTTSGYRVANKEIVSYFAKRYPVAYPEPETIVRILKKGYSVEEIPANMFERTEGVSSISALKSITYMVDVLLSIIMAAYMKEN</sequence>
<dbReference type="Pfam" id="PF00535">
    <property type="entry name" value="Glycos_transf_2"/>
    <property type="match status" value="1"/>
</dbReference>
<dbReference type="PANTHER" id="PTHR48090:SF7">
    <property type="entry name" value="RFBJ PROTEIN"/>
    <property type="match status" value="1"/>
</dbReference>
<name>A0A4T2GQ94_STRSU</name>
<dbReference type="EMBL" id="SSXO01000001">
    <property type="protein sequence ID" value="TII01278.1"/>
    <property type="molecule type" value="Genomic_DNA"/>
</dbReference>
<gene>
    <name evidence="2" type="ORF">FAJ39_02850</name>
</gene>
<comment type="caution">
    <text evidence="2">The sequence shown here is derived from an EMBL/GenBank/DDBJ whole genome shotgun (WGS) entry which is preliminary data.</text>
</comment>
<dbReference type="CDD" id="cd04179">
    <property type="entry name" value="DPM_DPG-synthase_like"/>
    <property type="match status" value="1"/>
</dbReference>
<dbReference type="SUPFAM" id="SSF53448">
    <property type="entry name" value="Nucleotide-diphospho-sugar transferases"/>
    <property type="match status" value="1"/>
</dbReference>
<evidence type="ECO:0000313" key="2">
    <source>
        <dbReference type="EMBL" id="TII01278.1"/>
    </source>
</evidence>
<proteinExistence type="predicted"/>
<dbReference type="InterPro" id="IPR029044">
    <property type="entry name" value="Nucleotide-diphossugar_trans"/>
</dbReference>
<evidence type="ECO:0000259" key="1">
    <source>
        <dbReference type="Pfam" id="PF00535"/>
    </source>
</evidence>
<keyword evidence="2" id="KW-0808">Transferase</keyword>
<protein>
    <submittedName>
        <fullName evidence="2">Glycosyltransferase family 2 protein</fullName>
    </submittedName>
</protein>